<gene>
    <name evidence="1" type="ORF">AA15669_1895</name>
</gene>
<dbReference type="Proteomes" id="UP001062901">
    <property type="component" value="Unassembled WGS sequence"/>
</dbReference>
<dbReference type="EMBL" id="BAQD01000139">
    <property type="protein sequence ID" value="GBQ08755.1"/>
    <property type="molecule type" value="Genomic_DNA"/>
</dbReference>
<sequence>MSLSKVLDKAGRTLGQLAYVNSPILLTDGIANKMGGTVPIMFYTQLVGTLNGLISGAVRGNVNLPNLDNTWCHWQNVQGNTLIDNTPAQYPYANQTVAANALVTNPTNISMQMICPPRGPGAMLTKILTIQSLVSLLNKHCQLGGYFNIITPGQFYTKMLLTNVADSSPHADTQPAVQYTFKFTRPLTQKNEAAQKMSTLMTKASGGMSGIGDFGSTGSGNVFDTPLSYVPFL</sequence>
<evidence type="ECO:0000313" key="2">
    <source>
        <dbReference type="Proteomes" id="UP001062901"/>
    </source>
</evidence>
<keyword evidence="2" id="KW-1185">Reference proteome</keyword>
<protein>
    <submittedName>
        <fullName evidence="1">Uncharacterized protein</fullName>
    </submittedName>
</protein>
<organism evidence="1 2">
    <name type="scientific">Saccharibacter floricola DSM 15669</name>
    <dbReference type="NCBI Taxonomy" id="1123227"/>
    <lineage>
        <taxon>Bacteria</taxon>
        <taxon>Pseudomonadati</taxon>
        <taxon>Pseudomonadota</taxon>
        <taxon>Alphaproteobacteria</taxon>
        <taxon>Acetobacterales</taxon>
        <taxon>Acetobacteraceae</taxon>
        <taxon>Saccharibacter</taxon>
    </lineage>
</organism>
<reference evidence="1" key="1">
    <citation type="submission" date="2013-04" db="EMBL/GenBank/DDBJ databases">
        <title>The genome sequencing project of 58 acetic acid bacteria.</title>
        <authorList>
            <person name="Okamoto-Kainuma A."/>
            <person name="Ishikawa M."/>
            <person name="Umino S."/>
            <person name="Koizumi Y."/>
            <person name="Shiwa Y."/>
            <person name="Yoshikawa H."/>
            <person name="Matsutani M."/>
            <person name="Matsushita K."/>
        </authorList>
    </citation>
    <scope>NUCLEOTIDE SEQUENCE</scope>
    <source>
        <strain evidence="1">DSM 15669</strain>
    </source>
</reference>
<dbReference type="RefSeq" id="WP_018981271.1">
    <property type="nucleotide sequence ID" value="NZ_BAQD01000139.1"/>
</dbReference>
<name>A0ABQ0P1J5_9PROT</name>
<evidence type="ECO:0000313" key="1">
    <source>
        <dbReference type="EMBL" id="GBQ08755.1"/>
    </source>
</evidence>
<comment type="caution">
    <text evidence="1">The sequence shown here is derived from an EMBL/GenBank/DDBJ whole genome shotgun (WGS) entry which is preliminary data.</text>
</comment>
<proteinExistence type="predicted"/>
<accession>A0ABQ0P1J5</accession>